<evidence type="ECO:0000313" key="3">
    <source>
        <dbReference type="Proteomes" id="UP001153365"/>
    </source>
</evidence>
<dbReference type="EMBL" id="CALTRL010001041">
    <property type="protein sequence ID" value="CAH7670669.1"/>
    <property type="molecule type" value="Genomic_DNA"/>
</dbReference>
<dbReference type="AlphaFoldDB" id="A0AAV0AQL5"/>
<proteinExistence type="predicted"/>
<accession>A0AAV0AQL5</accession>
<reference evidence="2" key="1">
    <citation type="submission" date="2022-06" db="EMBL/GenBank/DDBJ databases">
        <authorList>
            <consortium name="SYNGENTA / RWTH Aachen University"/>
        </authorList>
    </citation>
    <scope>NUCLEOTIDE SEQUENCE</scope>
</reference>
<evidence type="ECO:0000313" key="2">
    <source>
        <dbReference type="EMBL" id="CAH7670669.1"/>
    </source>
</evidence>
<evidence type="ECO:0000256" key="1">
    <source>
        <dbReference type="SAM" id="MobiDB-lite"/>
    </source>
</evidence>
<keyword evidence="3" id="KW-1185">Reference proteome</keyword>
<name>A0AAV0AQL5_PHAPC</name>
<comment type="caution">
    <text evidence="2">The sequence shown here is derived from an EMBL/GenBank/DDBJ whole genome shotgun (WGS) entry which is preliminary data.</text>
</comment>
<feature type="region of interest" description="Disordered" evidence="1">
    <location>
        <begin position="25"/>
        <end position="58"/>
    </location>
</feature>
<protein>
    <submittedName>
        <fullName evidence="2">Expressed protein</fullName>
    </submittedName>
</protein>
<organism evidence="2 3">
    <name type="scientific">Phakopsora pachyrhizi</name>
    <name type="common">Asian soybean rust disease fungus</name>
    <dbReference type="NCBI Taxonomy" id="170000"/>
    <lineage>
        <taxon>Eukaryota</taxon>
        <taxon>Fungi</taxon>
        <taxon>Dikarya</taxon>
        <taxon>Basidiomycota</taxon>
        <taxon>Pucciniomycotina</taxon>
        <taxon>Pucciniomycetes</taxon>
        <taxon>Pucciniales</taxon>
        <taxon>Phakopsoraceae</taxon>
        <taxon>Phakopsora</taxon>
    </lineage>
</organism>
<gene>
    <name evidence="2" type="ORF">PPACK8108_LOCUS5388</name>
</gene>
<dbReference type="Proteomes" id="UP001153365">
    <property type="component" value="Unassembled WGS sequence"/>
</dbReference>
<sequence>MINRSKYLIRSIKTYHSDRRQLSDSLDTSITTKPNQHLNSKTLESSDRSITTKSRVNDDSQSNRLMISLFHRSKNFAPTNNSEALANFIDDSILFKPKPSKLPTTSHHSASNSSINLLPRTIQMIDCPKNHKVLRPGETENDLNPIIQFNRIRLAQQRYRCLIDSLVGCDTDESDDSLMVTINGISSNRFLNLGLGGRNQFGDSITRALSEKQDKASRDPGLEIVVENWNQIKQIQ</sequence>